<dbReference type="Gene3D" id="3.30.2320.50">
    <property type="match status" value="1"/>
</dbReference>
<dbReference type="eggNOG" id="COG0375">
    <property type="taxonomic scope" value="Bacteria"/>
</dbReference>
<reference evidence="5" key="1">
    <citation type="journal article" date="2004" name="Environ. Microbiol.">
        <title>The genome of Desulfotalea psychrophila, a sulfate-reducing bacterium from permanently cold Arctic sediments.</title>
        <authorList>
            <person name="Rabus R."/>
            <person name="Ruepp A."/>
            <person name="Frickey T."/>
            <person name="Rattei T."/>
            <person name="Fartmann B."/>
            <person name="Stark M."/>
            <person name="Bauer M."/>
            <person name="Zibat A."/>
            <person name="Lombardot T."/>
            <person name="Becker I."/>
            <person name="Amann J."/>
            <person name="Gellner K."/>
            <person name="Teeling H."/>
            <person name="Leuschner W.D."/>
            <person name="Gloeckner F.-O."/>
            <person name="Lupas A.N."/>
            <person name="Amann R."/>
            <person name="Klenk H.-P."/>
        </authorList>
    </citation>
    <scope>NUCLEOTIDE SEQUENCE [LARGE SCALE GENOMIC DNA]</scope>
    <source>
        <strain evidence="5">DSM 12343 / LSv54</strain>
    </source>
</reference>
<evidence type="ECO:0000313" key="5">
    <source>
        <dbReference type="Proteomes" id="UP000000602"/>
    </source>
</evidence>
<dbReference type="EMBL" id="CR522870">
    <property type="protein sequence ID" value="CAG35744.1"/>
    <property type="molecule type" value="Genomic_DNA"/>
</dbReference>
<evidence type="ECO:0000313" key="4">
    <source>
        <dbReference type="EMBL" id="CAG35744.1"/>
    </source>
</evidence>
<dbReference type="OrthoDB" id="9800361at2"/>
<keyword evidence="5" id="KW-1185">Reference proteome</keyword>
<sequence length="81" mass="9162">MHEFSLAQGLHDQLLDLAHEHEAQRVQKAEICIGENAGIVVESFLFGFDVLASQNDITRDTELVVERDDGRDLILMRLELS</sequence>
<protein>
    <submittedName>
        <fullName evidence="4">Similar to hydrogenase expression/formation protein (HypA)</fullName>
    </submittedName>
</protein>
<dbReference type="Proteomes" id="UP000000602">
    <property type="component" value="Chromosome"/>
</dbReference>
<dbReference type="GO" id="GO:0051604">
    <property type="term" value="P:protein maturation"/>
    <property type="evidence" value="ECO:0007669"/>
    <property type="project" value="InterPro"/>
</dbReference>
<dbReference type="KEGG" id="dps:DP1015"/>
<gene>
    <name evidence="4" type="ordered locus">DP1015</name>
</gene>
<dbReference type="HOGENOM" id="CLU_2568305_0_0_7"/>
<dbReference type="RefSeq" id="WP_011188258.1">
    <property type="nucleotide sequence ID" value="NC_006138.1"/>
</dbReference>
<dbReference type="Pfam" id="PF01155">
    <property type="entry name" value="HypA"/>
    <property type="match status" value="1"/>
</dbReference>
<evidence type="ECO:0000256" key="2">
    <source>
        <dbReference type="ARBA" id="ARBA00022723"/>
    </source>
</evidence>
<dbReference type="STRING" id="177439.DP1015"/>
<dbReference type="InterPro" id="IPR000688">
    <property type="entry name" value="HypA/HybF"/>
</dbReference>
<organism evidence="4 5">
    <name type="scientific">Desulfotalea psychrophila (strain LSv54 / DSM 12343)</name>
    <dbReference type="NCBI Taxonomy" id="177439"/>
    <lineage>
        <taxon>Bacteria</taxon>
        <taxon>Pseudomonadati</taxon>
        <taxon>Thermodesulfobacteriota</taxon>
        <taxon>Desulfobulbia</taxon>
        <taxon>Desulfobulbales</taxon>
        <taxon>Desulfocapsaceae</taxon>
        <taxon>Desulfotalea</taxon>
    </lineage>
</organism>
<dbReference type="AlphaFoldDB" id="Q6API0"/>
<evidence type="ECO:0000256" key="3">
    <source>
        <dbReference type="ARBA" id="ARBA00022833"/>
    </source>
</evidence>
<proteinExistence type="predicted"/>
<accession>Q6API0</accession>
<dbReference type="GO" id="GO:0016151">
    <property type="term" value="F:nickel cation binding"/>
    <property type="evidence" value="ECO:0007669"/>
    <property type="project" value="InterPro"/>
</dbReference>
<keyword evidence="3" id="KW-0862">Zinc</keyword>
<evidence type="ECO:0000256" key="1">
    <source>
        <dbReference type="ARBA" id="ARBA00022596"/>
    </source>
</evidence>
<name>Q6API0_DESPS</name>
<keyword evidence="2" id="KW-0479">Metal-binding</keyword>
<keyword evidence="1" id="KW-0533">Nickel</keyword>